<dbReference type="CDD" id="cd00132">
    <property type="entry name" value="CRIB"/>
    <property type="match status" value="1"/>
</dbReference>
<dbReference type="STRING" id="200361.A0A453D102"/>
<reference evidence="3" key="3">
    <citation type="journal article" date="2017" name="Nature">
        <title>Genome sequence of the progenitor of the wheat D genome Aegilops tauschii.</title>
        <authorList>
            <person name="Luo M.C."/>
            <person name="Gu Y.Q."/>
            <person name="Puiu D."/>
            <person name="Wang H."/>
            <person name="Twardziok S.O."/>
            <person name="Deal K.R."/>
            <person name="Huo N."/>
            <person name="Zhu T."/>
            <person name="Wang L."/>
            <person name="Wang Y."/>
            <person name="McGuire P.E."/>
            <person name="Liu S."/>
            <person name="Long H."/>
            <person name="Ramasamy R.K."/>
            <person name="Rodriguez J.C."/>
            <person name="Van S.L."/>
            <person name="Yuan L."/>
            <person name="Wang Z."/>
            <person name="Xia Z."/>
            <person name="Xiao L."/>
            <person name="Anderson O.D."/>
            <person name="Ouyang S."/>
            <person name="Liang Y."/>
            <person name="Zimin A.V."/>
            <person name="Pertea G."/>
            <person name="Qi P."/>
            <person name="Bennetzen J.L."/>
            <person name="Dai X."/>
            <person name="Dawson M.W."/>
            <person name="Muller H.G."/>
            <person name="Kugler K."/>
            <person name="Rivarola-Duarte L."/>
            <person name="Spannagl M."/>
            <person name="Mayer K.F.X."/>
            <person name="Lu F.H."/>
            <person name="Bevan M.W."/>
            <person name="Leroy P."/>
            <person name="Li P."/>
            <person name="You F.M."/>
            <person name="Sun Q."/>
            <person name="Liu Z."/>
            <person name="Lyons E."/>
            <person name="Wicker T."/>
            <person name="Salzberg S.L."/>
            <person name="Devos K.M."/>
            <person name="Dvorak J."/>
        </authorList>
    </citation>
    <scope>NUCLEOTIDE SEQUENCE [LARGE SCALE GENOMIC DNA]</scope>
    <source>
        <strain evidence="3">cv. AL8/78</strain>
    </source>
</reference>
<dbReference type="EnsemblPlants" id="AET2Gv21048600.4">
    <property type="protein sequence ID" value="AET2Gv21048600.4"/>
    <property type="gene ID" value="AET2Gv21048600"/>
</dbReference>
<dbReference type="InterPro" id="IPR036936">
    <property type="entry name" value="CRIB_dom_sf"/>
</dbReference>
<proteinExistence type="predicted"/>
<sequence length="194" mass="20854">ARDHHGIRKGVRGRQPAASRVPSMASNYKMKGFFKGFKIISQIFAAKEQEMVIGRPTDVKHVAHIGWSSSTPGTLTGNASPSWMNVIEGSSDFSSLGYFAPSAGTSWTSQDFEQQHQLPRDMLPLRIASEITGEDVAAAPCPDVPRPPPRKTRRKRKTTLGSLVNSTMPNDSSASASTAATVVADAIDTNGVMQ</sequence>
<dbReference type="PANTHER" id="PTHR47846">
    <property type="entry name" value="OS06G0681300 PROTEIN-RELATED"/>
    <property type="match status" value="1"/>
</dbReference>
<reference evidence="3" key="4">
    <citation type="submission" date="2019-03" db="UniProtKB">
        <authorList>
            <consortium name="EnsemblPlants"/>
        </authorList>
    </citation>
    <scope>IDENTIFICATION</scope>
</reference>
<feature type="region of interest" description="Disordered" evidence="1">
    <location>
        <begin position="134"/>
        <end position="178"/>
    </location>
</feature>
<protein>
    <recommendedName>
        <fullName evidence="2">CRIB domain-containing protein</fullName>
    </recommendedName>
</protein>
<dbReference type="Gene3D" id="3.90.810.10">
    <property type="entry name" value="CRIB domain"/>
    <property type="match status" value="1"/>
</dbReference>
<reference evidence="4" key="1">
    <citation type="journal article" date="2014" name="Science">
        <title>Ancient hybridizations among the ancestral genomes of bread wheat.</title>
        <authorList>
            <consortium name="International Wheat Genome Sequencing Consortium,"/>
            <person name="Marcussen T."/>
            <person name="Sandve S.R."/>
            <person name="Heier L."/>
            <person name="Spannagl M."/>
            <person name="Pfeifer M."/>
            <person name="Jakobsen K.S."/>
            <person name="Wulff B.B."/>
            <person name="Steuernagel B."/>
            <person name="Mayer K.F."/>
            <person name="Olsen O.A."/>
        </authorList>
    </citation>
    <scope>NUCLEOTIDE SEQUENCE [LARGE SCALE GENOMIC DNA]</scope>
    <source>
        <strain evidence="4">cv. AL8/78</strain>
    </source>
</reference>
<dbReference type="Proteomes" id="UP000015105">
    <property type="component" value="Chromosome 2D"/>
</dbReference>
<dbReference type="Pfam" id="PF00786">
    <property type="entry name" value="PBD"/>
    <property type="match status" value="1"/>
</dbReference>
<organism evidence="3 4">
    <name type="scientific">Aegilops tauschii subsp. strangulata</name>
    <name type="common">Goatgrass</name>
    <dbReference type="NCBI Taxonomy" id="200361"/>
    <lineage>
        <taxon>Eukaryota</taxon>
        <taxon>Viridiplantae</taxon>
        <taxon>Streptophyta</taxon>
        <taxon>Embryophyta</taxon>
        <taxon>Tracheophyta</taxon>
        <taxon>Spermatophyta</taxon>
        <taxon>Magnoliopsida</taxon>
        <taxon>Liliopsida</taxon>
        <taxon>Poales</taxon>
        <taxon>Poaceae</taxon>
        <taxon>BOP clade</taxon>
        <taxon>Pooideae</taxon>
        <taxon>Triticodae</taxon>
        <taxon>Triticeae</taxon>
        <taxon>Triticinae</taxon>
        <taxon>Aegilops</taxon>
    </lineage>
</organism>
<feature type="compositionally biased region" description="Basic residues" evidence="1">
    <location>
        <begin position="1"/>
        <end position="12"/>
    </location>
</feature>
<evidence type="ECO:0000256" key="1">
    <source>
        <dbReference type="SAM" id="MobiDB-lite"/>
    </source>
</evidence>
<dbReference type="InterPro" id="IPR000095">
    <property type="entry name" value="CRIB_dom"/>
</dbReference>
<dbReference type="PROSITE" id="PS50108">
    <property type="entry name" value="CRIB"/>
    <property type="match status" value="1"/>
</dbReference>
<accession>A0A453D102</accession>
<feature type="compositionally biased region" description="Basic residues" evidence="1">
    <location>
        <begin position="148"/>
        <end position="158"/>
    </location>
</feature>
<dbReference type="Gramene" id="AET2Gv21048600.4">
    <property type="protein sequence ID" value="AET2Gv21048600.4"/>
    <property type="gene ID" value="AET2Gv21048600"/>
</dbReference>
<dbReference type="AlphaFoldDB" id="A0A453D102"/>
<feature type="compositionally biased region" description="Polar residues" evidence="1">
    <location>
        <begin position="160"/>
        <end position="170"/>
    </location>
</feature>
<evidence type="ECO:0000259" key="2">
    <source>
        <dbReference type="PROSITE" id="PS50108"/>
    </source>
</evidence>
<reference evidence="4" key="2">
    <citation type="journal article" date="2017" name="Nat. Plants">
        <title>The Aegilops tauschii genome reveals multiple impacts of transposons.</title>
        <authorList>
            <person name="Zhao G."/>
            <person name="Zou C."/>
            <person name="Li K."/>
            <person name="Wang K."/>
            <person name="Li T."/>
            <person name="Gao L."/>
            <person name="Zhang X."/>
            <person name="Wang H."/>
            <person name="Yang Z."/>
            <person name="Liu X."/>
            <person name="Jiang W."/>
            <person name="Mao L."/>
            <person name="Kong X."/>
            <person name="Jiao Y."/>
            <person name="Jia J."/>
        </authorList>
    </citation>
    <scope>NUCLEOTIDE SEQUENCE [LARGE SCALE GENOMIC DNA]</scope>
    <source>
        <strain evidence="4">cv. AL8/78</strain>
    </source>
</reference>
<dbReference type="SMART" id="SM00285">
    <property type="entry name" value="PBD"/>
    <property type="match status" value="1"/>
</dbReference>
<reference evidence="3" key="5">
    <citation type="journal article" date="2021" name="G3 (Bethesda)">
        <title>Aegilops tauschii genome assembly Aet v5.0 features greater sequence contiguity and improved annotation.</title>
        <authorList>
            <person name="Wang L."/>
            <person name="Zhu T."/>
            <person name="Rodriguez J.C."/>
            <person name="Deal K.R."/>
            <person name="Dubcovsky J."/>
            <person name="McGuire P.E."/>
            <person name="Lux T."/>
            <person name="Spannagl M."/>
            <person name="Mayer K.F.X."/>
            <person name="Baldrich P."/>
            <person name="Meyers B.C."/>
            <person name="Huo N."/>
            <person name="Gu Y.Q."/>
            <person name="Zhou H."/>
            <person name="Devos K.M."/>
            <person name="Bennetzen J.L."/>
            <person name="Unver T."/>
            <person name="Budak H."/>
            <person name="Gulick P.J."/>
            <person name="Galiba G."/>
            <person name="Kalapos B."/>
            <person name="Nelson D.R."/>
            <person name="Li P."/>
            <person name="You F.M."/>
            <person name="Luo M.C."/>
            <person name="Dvorak J."/>
        </authorList>
    </citation>
    <scope>NUCLEOTIDE SEQUENCE [LARGE SCALE GENOMIC DNA]</scope>
    <source>
        <strain evidence="3">cv. AL8/78</strain>
    </source>
</reference>
<dbReference type="PANTHER" id="PTHR47846:SF5">
    <property type="entry name" value="CRIB DOMAIN-CONTAINING PROTEIN"/>
    <property type="match status" value="1"/>
</dbReference>
<name>A0A453D102_AEGTS</name>
<feature type="region of interest" description="Disordered" evidence="1">
    <location>
        <begin position="1"/>
        <end position="20"/>
    </location>
</feature>
<evidence type="ECO:0000313" key="3">
    <source>
        <dbReference type="EnsemblPlants" id="AET2Gv21048600.4"/>
    </source>
</evidence>
<evidence type="ECO:0000313" key="4">
    <source>
        <dbReference type="Proteomes" id="UP000015105"/>
    </source>
</evidence>
<feature type="domain" description="CRIB" evidence="2">
    <location>
        <begin position="53"/>
        <end position="66"/>
    </location>
</feature>
<keyword evidence="4" id="KW-1185">Reference proteome</keyword>